<gene>
    <name evidence="7" type="primary">menD</name>
    <name evidence="10" type="ORF">PN36_27550</name>
</gene>
<evidence type="ECO:0000313" key="11">
    <source>
        <dbReference type="Proteomes" id="UP000030428"/>
    </source>
</evidence>
<dbReference type="PANTHER" id="PTHR42916">
    <property type="entry name" value="2-SUCCINYL-5-ENOLPYRUVYL-6-HYDROXY-3-CYCLOHEXENE-1-CARBOXYLATE SYNTHASE"/>
    <property type="match status" value="1"/>
</dbReference>
<dbReference type="InterPro" id="IPR012001">
    <property type="entry name" value="Thiamin_PyroP_enz_TPP-bd_dom"/>
</dbReference>
<dbReference type="GO" id="GO:0009234">
    <property type="term" value="P:menaquinone biosynthetic process"/>
    <property type="evidence" value="ECO:0007669"/>
    <property type="project" value="UniProtKB-UniRule"/>
</dbReference>
<dbReference type="Pfam" id="PF16582">
    <property type="entry name" value="TPP_enzyme_M_2"/>
    <property type="match status" value="1"/>
</dbReference>
<proteinExistence type="inferred from homology"/>
<keyword evidence="5 7" id="KW-0786">Thiamine pyrophosphate</keyword>
<comment type="pathway">
    <text evidence="7">Quinol/quinone metabolism; menaquinone biosynthesis.</text>
</comment>
<evidence type="ECO:0000256" key="6">
    <source>
        <dbReference type="ARBA" id="ARBA00023211"/>
    </source>
</evidence>
<evidence type="ECO:0000256" key="1">
    <source>
        <dbReference type="ARBA" id="ARBA00022428"/>
    </source>
</evidence>
<evidence type="ECO:0000256" key="4">
    <source>
        <dbReference type="ARBA" id="ARBA00022842"/>
    </source>
</evidence>
<dbReference type="NCBIfam" id="TIGR00173">
    <property type="entry name" value="menD"/>
    <property type="match status" value="1"/>
</dbReference>
<comment type="pathway">
    <text evidence="7">Quinol/quinone metabolism; 1,4-dihydroxy-2-naphthoate biosynthesis; 1,4-dihydroxy-2-naphthoate from chorismate: step 2/7.</text>
</comment>
<keyword evidence="2 7" id="KW-0808">Transferase</keyword>
<keyword evidence="3 7" id="KW-0479">Metal-binding</keyword>
<reference evidence="10 11" key="1">
    <citation type="journal article" date="2016" name="Front. Microbiol.">
        <title>Single-Cell (Meta-)Genomics of a Dimorphic Candidatus Thiomargarita nelsonii Reveals Genomic Plasticity.</title>
        <authorList>
            <person name="Flood B.E."/>
            <person name="Fliss P."/>
            <person name="Jones D.S."/>
            <person name="Dick G.J."/>
            <person name="Jain S."/>
            <person name="Kaster A.K."/>
            <person name="Winkel M."/>
            <person name="Mussmann M."/>
            <person name="Bailey J."/>
        </authorList>
    </citation>
    <scope>NUCLEOTIDE SEQUENCE [LARGE SCALE GENOMIC DNA]</scope>
    <source>
        <strain evidence="10">Hydrate Ridge</strain>
    </source>
</reference>
<dbReference type="GO" id="GO:0030976">
    <property type="term" value="F:thiamine pyrophosphate binding"/>
    <property type="evidence" value="ECO:0007669"/>
    <property type="project" value="UniProtKB-UniRule"/>
</dbReference>
<evidence type="ECO:0000256" key="2">
    <source>
        <dbReference type="ARBA" id="ARBA00022679"/>
    </source>
</evidence>
<comment type="similarity">
    <text evidence="7">Belongs to the TPP enzyme family. MenD subfamily.</text>
</comment>
<dbReference type="CDD" id="cd02009">
    <property type="entry name" value="TPP_SHCHC_synthase"/>
    <property type="match status" value="1"/>
</dbReference>
<dbReference type="Gene3D" id="3.40.50.1220">
    <property type="entry name" value="TPP-binding domain"/>
    <property type="match status" value="1"/>
</dbReference>
<protein>
    <recommendedName>
        <fullName evidence="7">2-succinyl-5-enolpyruvyl-6-hydroxy-3-cyclohexene-1-carboxylate synthase</fullName>
        <shortName evidence="7">SEPHCHC synthase</shortName>
        <ecNumber evidence="7">2.2.1.9</ecNumber>
    </recommendedName>
    <alternativeName>
        <fullName evidence="7">Menaquinone biosynthesis protein MenD</fullName>
    </alternativeName>
</protein>
<dbReference type="InterPro" id="IPR004433">
    <property type="entry name" value="MenaQ_synth_MenD"/>
</dbReference>
<dbReference type="Proteomes" id="UP000030428">
    <property type="component" value="Unassembled WGS sequence"/>
</dbReference>
<evidence type="ECO:0000256" key="3">
    <source>
        <dbReference type="ARBA" id="ARBA00022723"/>
    </source>
</evidence>
<keyword evidence="4 7" id="KW-0460">Magnesium</keyword>
<comment type="catalytic activity">
    <reaction evidence="7">
        <text>isochorismate + 2-oxoglutarate + H(+) = 5-enolpyruvoyl-6-hydroxy-2-succinyl-cyclohex-3-ene-1-carboxylate + CO2</text>
        <dbReference type="Rhea" id="RHEA:25593"/>
        <dbReference type="ChEBI" id="CHEBI:15378"/>
        <dbReference type="ChEBI" id="CHEBI:16526"/>
        <dbReference type="ChEBI" id="CHEBI:16810"/>
        <dbReference type="ChEBI" id="CHEBI:29780"/>
        <dbReference type="ChEBI" id="CHEBI:58818"/>
        <dbReference type="EC" id="2.2.1.9"/>
    </reaction>
</comment>
<dbReference type="SUPFAM" id="SSF52518">
    <property type="entry name" value="Thiamin diphosphate-binding fold (THDP-binding)"/>
    <property type="match status" value="2"/>
</dbReference>
<feature type="domain" description="Menaquinone biosynthesis protein MenD middle" evidence="9">
    <location>
        <begin position="193"/>
        <end position="395"/>
    </location>
</feature>
<dbReference type="PIRSF" id="PIRSF004983">
    <property type="entry name" value="MenD"/>
    <property type="match status" value="1"/>
</dbReference>
<dbReference type="Gene3D" id="3.40.50.970">
    <property type="match status" value="2"/>
</dbReference>
<comment type="cofactor">
    <cofactor evidence="7">
        <name>thiamine diphosphate</name>
        <dbReference type="ChEBI" id="CHEBI:58937"/>
    </cofactor>
    <text evidence="7">Binds 1 thiamine pyrophosphate per subunit.</text>
</comment>
<dbReference type="CDD" id="cd07037">
    <property type="entry name" value="TPP_PYR_MenD"/>
    <property type="match status" value="1"/>
</dbReference>
<dbReference type="Pfam" id="PF02776">
    <property type="entry name" value="TPP_enzyme_N"/>
    <property type="match status" value="1"/>
</dbReference>
<dbReference type="InterPro" id="IPR029061">
    <property type="entry name" value="THDP-binding"/>
</dbReference>
<evidence type="ECO:0000259" key="9">
    <source>
        <dbReference type="Pfam" id="PF16582"/>
    </source>
</evidence>
<evidence type="ECO:0000256" key="7">
    <source>
        <dbReference type="HAMAP-Rule" id="MF_01659"/>
    </source>
</evidence>
<feature type="domain" description="Thiamine pyrophosphate enzyme N-terminal TPP-binding" evidence="8">
    <location>
        <begin position="9"/>
        <end position="117"/>
    </location>
</feature>
<dbReference type="AlphaFoldDB" id="A0A0A6P8P1"/>
<dbReference type="GO" id="GO:0070204">
    <property type="term" value="F:2-succinyl-5-enolpyruvyl-6-hydroxy-3-cyclohexene-1-carboxylic-acid synthase activity"/>
    <property type="evidence" value="ECO:0007669"/>
    <property type="project" value="UniProtKB-UniRule"/>
</dbReference>
<keyword evidence="11" id="KW-1185">Reference proteome</keyword>
<accession>A0A0A6P8P1</accession>
<dbReference type="GO" id="GO:0030145">
    <property type="term" value="F:manganese ion binding"/>
    <property type="evidence" value="ECO:0007669"/>
    <property type="project" value="UniProtKB-UniRule"/>
</dbReference>
<evidence type="ECO:0000256" key="5">
    <source>
        <dbReference type="ARBA" id="ARBA00023052"/>
    </source>
</evidence>
<keyword evidence="6 7" id="KW-0464">Manganese</keyword>
<organism evidence="10 11">
    <name type="scientific">Candidatus Thiomargarita nelsonii</name>
    <dbReference type="NCBI Taxonomy" id="1003181"/>
    <lineage>
        <taxon>Bacteria</taxon>
        <taxon>Pseudomonadati</taxon>
        <taxon>Pseudomonadota</taxon>
        <taxon>Gammaproteobacteria</taxon>
        <taxon>Thiotrichales</taxon>
        <taxon>Thiotrichaceae</taxon>
        <taxon>Thiomargarita</taxon>
    </lineage>
</organism>
<dbReference type="EC" id="2.2.1.9" evidence="7"/>
<evidence type="ECO:0000259" key="8">
    <source>
        <dbReference type="Pfam" id="PF02776"/>
    </source>
</evidence>
<comment type="caution">
    <text evidence="10">The sequence shown here is derived from an EMBL/GenBank/DDBJ whole genome shotgun (WGS) entry which is preliminary data.</text>
</comment>
<dbReference type="PANTHER" id="PTHR42916:SF1">
    <property type="entry name" value="PROTEIN PHYLLO, CHLOROPLASTIC"/>
    <property type="match status" value="1"/>
</dbReference>
<dbReference type="UniPathway" id="UPA01057">
    <property type="reaction ID" value="UER00164"/>
</dbReference>
<evidence type="ECO:0000313" key="10">
    <source>
        <dbReference type="EMBL" id="KHD10192.1"/>
    </source>
</evidence>
<sequence>MYYQPILNIAEICAQKGVEDAILSPGSRCAPLIIVFARHPDIESKSVTDERTAAFIALGIAQHKQKPTVCACTSGTAALNYGPAIAEAFYQNIPLIVLTADRSPEWLDQQDGQTIHQTNLYGSHVKASYDIPVSISHPDAVWHVERTISEAINLAMTVPYGPVHLNVPFREPFYPEPNEQLEFDTSIKVIDQMESHCVLNESQWDELIATANKVNNIVIVAGQERKDHRLIEALHTLKQKNAITVIGDIITNLHPLEHLIRQPDLILMPTADSFKKTLQPNLLITFGQSTVSKNLKLYLREYKATHHWHIQLAGPVADTYQSLRQLLRISPAYFFKEFSQRLNGHQLNLDYNESWLKLEEEVKTKFDSFWASKQNFTDLEAIKRIMDCLPDNSFLHLGNSTAVRYANFVGLNNPTIEVFSNRGTSGIDGSTSTAVGHSLSTTKLNILIVGDVAFFYDRNALWHQHLPQNLRIVVMNNHGGGIFKLIKGPNQLPEVNEFFVTKQPLCAKLTAQEFKLDYLSCHSTEELQQHLARFFVDDGTAKILEIFTVLDTNTDIFHQLKQHISNRYEK</sequence>
<keyword evidence="1 7" id="KW-0474">Menaquinone biosynthesis</keyword>
<name>A0A0A6P8P1_9GAMM</name>
<dbReference type="UniPathway" id="UPA00079"/>
<dbReference type="GO" id="GO:0000287">
    <property type="term" value="F:magnesium ion binding"/>
    <property type="evidence" value="ECO:0007669"/>
    <property type="project" value="UniProtKB-UniRule"/>
</dbReference>
<dbReference type="EMBL" id="JSZA02000171">
    <property type="protein sequence ID" value="KHD10192.1"/>
    <property type="molecule type" value="Genomic_DNA"/>
</dbReference>
<comment type="subunit">
    <text evidence="7">Homodimer.</text>
</comment>
<comment type="cofactor">
    <cofactor evidence="7">
        <name>Mg(2+)</name>
        <dbReference type="ChEBI" id="CHEBI:18420"/>
    </cofactor>
    <cofactor evidence="7">
        <name>Mn(2+)</name>
        <dbReference type="ChEBI" id="CHEBI:29035"/>
    </cofactor>
</comment>
<dbReference type="InterPro" id="IPR032264">
    <property type="entry name" value="MenD_middle"/>
</dbReference>
<comment type="function">
    <text evidence="7">Catalyzes the thiamine diphosphate-dependent decarboxylation of 2-oxoglutarate and the subsequent addition of the resulting succinic semialdehyde-thiamine pyrophosphate anion to isochorismate to yield 2-succinyl-5-enolpyruvyl-6-hydroxy-3-cyclohexene-1-carboxylate (SEPHCHC).</text>
</comment>
<dbReference type="HAMAP" id="MF_01659">
    <property type="entry name" value="MenD"/>
    <property type="match status" value="1"/>
</dbReference>